<dbReference type="EMBL" id="CP144753">
    <property type="protein sequence ID" value="WVZ94454.1"/>
    <property type="molecule type" value="Genomic_DNA"/>
</dbReference>
<organism evidence="2 3">
    <name type="scientific">Paspalum notatum var. saurae</name>
    <dbReference type="NCBI Taxonomy" id="547442"/>
    <lineage>
        <taxon>Eukaryota</taxon>
        <taxon>Viridiplantae</taxon>
        <taxon>Streptophyta</taxon>
        <taxon>Embryophyta</taxon>
        <taxon>Tracheophyta</taxon>
        <taxon>Spermatophyta</taxon>
        <taxon>Magnoliopsida</taxon>
        <taxon>Liliopsida</taxon>
        <taxon>Poales</taxon>
        <taxon>Poaceae</taxon>
        <taxon>PACMAD clade</taxon>
        <taxon>Panicoideae</taxon>
        <taxon>Andropogonodae</taxon>
        <taxon>Paspaleae</taxon>
        <taxon>Paspalinae</taxon>
        <taxon>Paspalum</taxon>
    </lineage>
</organism>
<evidence type="ECO:0000256" key="1">
    <source>
        <dbReference type="SAM" id="MobiDB-lite"/>
    </source>
</evidence>
<feature type="region of interest" description="Disordered" evidence="1">
    <location>
        <begin position="63"/>
        <end position="84"/>
    </location>
</feature>
<evidence type="ECO:0000313" key="3">
    <source>
        <dbReference type="Proteomes" id="UP001341281"/>
    </source>
</evidence>
<gene>
    <name evidence="2" type="ORF">U9M48_040342</name>
</gene>
<name>A0AAQ3ULJ2_PASNO</name>
<reference evidence="2 3" key="1">
    <citation type="submission" date="2024-02" db="EMBL/GenBank/DDBJ databases">
        <title>High-quality chromosome-scale genome assembly of Pensacola bahiagrass (Paspalum notatum Flugge var. saurae).</title>
        <authorList>
            <person name="Vega J.M."/>
            <person name="Podio M."/>
            <person name="Orjuela J."/>
            <person name="Siena L.A."/>
            <person name="Pessino S.C."/>
            <person name="Combes M.C."/>
            <person name="Mariac C."/>
            <person name="Albertini E."/>
            <person name="Pupilli F."/>
            <person name="Ortiz J.P.A."/>
            <person name="Leblanc O."/>
        </authorList>
    </citation>
    <scope>NUCLEOTIDE SEQUENCE [LARGE SCALE GENOMIC DNA]</scope>
    <source>
        <strain evidence="2">R1</strain>
        <tissue evidence="2">Leaf</tissue>
    </source>
</reference>
<protein>
    <submittedName>
        <fullName evidence="2">Uncharacterized protein</fullName>
    </submittedName>
</protein>
<proteinExistence type="predicted"/>
<keyword evidence="3" id="KW-1185">Reference proteome</keyword>
<evidence type="ECO:0000313" key="2">
    <source>
        <dbReference type="EMBL" id="WVZ94454.1"/>
    </source>
</evidence>
<dbReference type="Proteomes" id="UP001341281">
    <property type="component" value="Chromosome 09"/>
</dbReference>
<feature type="compositionally biased region" description="Pro residues" evidence="1">
    <location>
        <begin position="1"/>
        <end position="10"/>
    </location>
</feature>
<feature type="region of interest" description="Disordered" evidence="1">
    <location>
        <begin position="1"/>
        <end position="40"/>
    </location>
</feature>
<accession>A0AAQ3ULJ2</accession>
<dbReference type="AlphaFoldDB" id="A0AAQ3ULJ2"/>
<sequence>MEPPVLPPAGVPLAAAAAGSGRPRRIRQPPLGIYEPPGLNTAPPLALRSTPYFIATDLPPSVPSVSAAGEPDPPPGDPDPLSGGPDPCLPAPCVSASLECGRLALSLLLLACQAWVNSKARAQAVDGFMVVWVWESLGESYATSCGFRGRGWPWPTLTPWRRRRNQSTPTYITMHLWVKIQFGSAKRATASPY</sequence>